<keyword evidence="2" id="KW-1185">Reference proteome</keyword>
<gene>
    <name evidence="1" type="ORF">NDU88_000657</name>
</gene>
<organism evidence="1 2">
    <name type="scientific">Pleurodeles waltl</name>
    <name type="common">Iberian ribbed newt</name>
    <dbReference type="NCBI Taxonomy" id="8319"/>
    <lineage>
        <taxon>Eukaryota</taxon>
        <taxon>Metazoa</taxon>
        <taxon>Chordata</taxon>
        <taxon>Craniata</taxon>
        <taxon>Vertebrata</taxon>
        <taxon>Euteleostomi</taxon>
        <taxon>Amphibia</taxon>
        <taxon>Batrachia</taxon>
        <taxon>Caudata</taxon>
        <taxon>Salamandroidea</taxon>
        <taxon>Salamandridae</taxon>
        <taxon>Pleurodelinae</taxon>
        <taxon>Pleurodeles</taxon>
    </lineage>
</organism>
<evidence type="ECO:0000313" key="2">
    <source>
        <dbReference type="Proteomes" id="UP001066276"/>
    </source>
</evidence>
<proteinExistence type="predicted"/>
<accession>A0AAV7NGQ9</accession>
<evidence type="ECO:0000313" key="1">
    <source>
        <dbReference type="EMBL" id="KAJ1112393.1"/>
    </source>
</evidence>
<name>A0AAV7NGQ9_PLEWA</name>
<dbReference type="AlphaFoldDB" id="A0AAV7NGQ9"/>
<reference evidence="1" key="1">
    <citation type="journal article" date="2022" name="bioRxiv">
        <title>Sequencing and chromosome-scale assembly of the giantPleurodeles waltlgenome.</title>
        <authorList>
            <person name="Brown T."/>
            <person name="Elewa A."/>
            <person name="Iarovenko S."/>
            <person name="Subramanian E."/>
            <person name="Araus A.J."/>
            <person name="Petzold A."/>
            <person name="Susuki M."/>
            <person name="Suzuki K.-i.T."/>
            <person name="Hayashi T."/>
            <person name="Toyoda A."/>
            <person name="Oliveira C."/>
            <person name="Osipova E."/>
            <person name="Leigh N.D."/>
            <person name="Simon A."/>
            <person name="Yun M.H."/>
        </authorList>
    </citation>
    <scope>NUCLEOTIDE SEQUENCE</scope>
    <source>
        <strain evidence="1">20211129_DDA</strain>
        <tissue evidence="1">Liver</tissue>
    </source>
</reference>
<comment type="caution">
    <text evidence="1">The sequence shown here is derived from an EMBL/GenBank/DDBJ whole genome shotgun (WGS) entry which is preliminary data.</text>
</comment>
<dbReference type="EMBL" id="JANPWB010000012">
    <property type="protein sequence ID" value="KAJ1112393.1"/>
    <property type="molecule type" value="Genomic_DNA"/>
</dbReference>
<protein>
    <submittedName>
        <fullName evidence="1">Uncharacterized protein</fullName>
    </submittedName>
</protein>
<sequence length="167" mass="19102">MRNPPGRKSWLLLRSSQHAMQTQIAAMAVDVNLLRTDLRVVAEHSVSTEKQVTCLQSEMDMLKASVATLELKRTNWKQGSKIRKCERTSGGDSLSRKMQQCFPSSACLLILPRTKKKHPAQQEPLQEVNRNQRVLRRSQAADRRNLLYSSHRYSFESITVDQLVAKL</sequence>
<dbReference type="Proteomes" id="UP001066276">
    <property type="component" value="Chromosome 8"/>
</dbReference>